<accession>A0ABN3A2I5</accession>
<dbReference type="Gene3D" id="1.50.10.20">
    <property type="match status" value="1"/>
</dbReference>
<gene>
    <name evidence="2" type="ORF">GCM10009844_36080</name>
</gene>
<feature type="region of interest" description="Disordered" evidence="1">
    <location>
        <begin position="1"/>
        <end position="39"/>
    </location>
</feature>
<evidence type="ECO:0000313" key="2">
    <source>
        <dbReference type="EMBL" id="GAA2152599.1"/>
    </source>
</evidence>
<keyword evidence="3" id="KW-1185">Reference proteome</keyword>
<comment type="caution">
    <text evidence="2">The sequence shown here is derived from an EMBL/GenBank/DDBJ whole genome shotgun (WGS) entry which is preliminary data.</text>
</comment>
<reference evidence="2 3" key="1">
    <citation type="journal article" date="2019" name="Int. J. Syst. Evol. Microbiol.">
        <title>The Global Catalogue of Microorganisms (GCM) 10K type strain sequencing project: providing services to taxonomists for standard genome sequencing and annotation.</title>
        <authorList>
            <consortium name="The Broad Institute Genomics Platform"/>
            <consortium name="The Broad Institute Genome Sequencing Center for Infectious Disease"/>
            <person name="Wu L."/>
            <person name="Ma J."/>
        </authorList>
    </citation>
    <scope>NUCLEOTIDE SEQUENCE [LARGE SCALE GENOMIC DNA]</scope>
    <source>
        <strain evidence="2 3">JCM 16022</strain>
    </source>
</reference>
<dbReference type="InterPro" id="IPR008930">
    <property type="entry name" value="Terpenoid_cyclase/PrenylTrfase"/>
</dbReference>
<name>A0ABN3A2I5_9ACTN</name>
<sequence>MALTGIVLSSPLCSGKEPPMSQHDPTPAGDPARNRRGTRVRTALALGALALAVSACGSSDSDPTPAAASSEEHDTAALDAGAAWLDDQVTDGVVHNDQYDLDDYGLSIDVALALHAVDDQPDTVQAVSDQVAKHVGEYTSPGYGTVTSAGGTAKALVLAQAAGADPTSYGGTDLVAQLEDTVADRGPVEGRLQDALDKKEASATDYANVVGQAYAVTGLDAADSDEAAAATDFLVAQQCEDGWFRLDFTKDTGAADQSCDGDPSSKPDLDATAFAVRALAADDSAEATAAVDAAVAWLGEQQASDGSFGGGGSASTTANSNSTGLAGAVLADAGETAAAEKAATWVFRHQAVDCDRFDAADVGAIAYDDASLTAAAKKGITAKTSDQFRRAGSEALPVLQWLPAGATEGEQVGSC</sequence>
<evidence type="ECO:0000256" key="1">
    <source>
        <dbReference type="SAM" id="MobiDB-lite"/>
    </source>
</evidence>
<dbReference type="EMBL" id="BAAAQR010000012">
    <property type="protein sequence ID" value="GAA2152599.1"/>
    <property type="molecule type" value="Genomic_DNA"/>
</dbReference>
<dbReference type="SUPFAM" id="SSF48239">
    <property type="entry name" value="Terpenoid cyclases/Protein prenyltransferases"/>
    <property type="match status" value="1"/>
</dbReference>
<dbReference type="Proteomes" id="UP001501771">
    <property type="component" value="Unassembled WGS sequence"/>
</dbReference>
<proteinExistence type="predicted"/>
<evidence type="ECO:0008006" key="4">
    <source>
        <dbReference type="Google" id="ProtNLM"/>
    </source>
</evidence>
<protein>
    <recommendedName>
        <fullName evidence="4">Peptidase</fullName>
    </recommendedName>
</protein>
<organism evidence="2 3">
    <name type="scientific">Nocardioides koreensis</name>
    <dbReference type="NCBI Taxonomy" id="433651"/>
    <lineage>
        <taxon>Bacteria</taxon>
        <taxon>Bacillati</taxon>
        <taxon>Actinomycetota</taxon>
        <taxon>Actinomycetes</taxon>
        <taxon>Propionibacteriales</taxon>
        <taxon>Nocardioidaceae</taxon>
        <taxon>Nocardioides</taxon>
    </lineage>
</organism>
<evidence type="ECO:0000313" key="3">
    <source>
        <dbReference type="Proteomes" id="UP001501771"/>
    </source>
</evidence>